<sequence length="277" mass="32318">MKYGEMDDWVTKVANNPYDVTVWLTDGMDGLWWNGHRKGVYKVSSGYKTLDMTFPQTTKWPWKQVWKARTPLKVACFSWLQAKEIRDSWHLFLYCRIADLLWKILINLRGILWTMPSKVVDTLSSWEEAEIGAKNMSYWRTTPACIWQTIWKRNARCFEDRSRTLQKIKPTKTPTSHKQNTDVVDIGNFCTRRSGLPVKQPYVKTSILLLKGSHMRKLYKQPSLKHFLVQDSQEDSAPDSTVGWKDRMQRPSQLTNSIQTDNIKAVQHSANIEGHIP</sequence>
<organism evidence="1 2">
    <name type="scientific">Solanum commersonii</name>
    <name type="common">Commerson's wild potato</name>
    <name type="synonym">Commerson's nightshade</name>
    <dbReference type="NCBI Taxonomy" id="4109"/>
    <lineage>
        <taxon>Eukaryota</taxon>
        <taxon>Viridiplantae</taxon>
        <taxon>Streptophyta</taxon>
        <taxon>Embryophyta</taxon>
        <taxon>Tracheophyta</taxon>
        <taxon>Spermatophyta</taxon>
        <taxon>Magnoliopsida</taxon>
        <taxon>eudicotyledons</taxon>
        <taxon>Gunneridae</taxon>
        <taxon>Pentapetalae</taxon>
        <taxon>asterids</taxon>
        <taxon>lamiids</taxon>
        <taxon>Solanales</taxon>
        <taxon>Solanaceae</taxon>
        <taxon>Solanoideae</taxon>
        <taxon>Solaneae</taxon>
        <taxon>Solanum</taxon>
    </lineage>
</organism>
<evidence type="ECO:0008006" key="3">
    <source>
        <dbReference type="Google" id="ProtNLM"/>
    </source>
</evidence>
<comment type="caution">
    <text evidence="1">The sequence shown here is derived from an EMBL/GenBank/DDBJ whole genome shotgun (WGS) entry which is preliminary data.</text>
</comment>
<reference evidence="1 2" key="1">
    <citation type="submission" date="2020-09" db="EMBL/GenBank/DDBJ databases">
        <title>De no assembly of potato wild relative species, Solanum commersonii.</title>
        <authorList>
            <person name="Cho K."/>
        </authorList>
    </citation>
    <scope>NUCLEOTIDE SEQUENCE [LARGE SCALE GENOMIC DNA]</scope>
    <source>
        <strain evidence="1">LZ3.2</strain>
        <tissue evidence="1">Leaf</tissue>
    </source>
</reference>
<dbReference type="AlphaFoldDB" id="A0A9J5X2Z4"/>
<evidence type="ECO:0000313" key="2">
    <source>
        <dbReference type="Proteomes" id="UP000824120"/>
    </source>
</evidence>
<protein>
    <recommendedName>
        <fullName evidence="3">Reverse transcriptase zinc-binding domain-containing protein</fullName>
    </recommendedName>
</protein>
<proteinExistence type="predicted"/>
<gene>
    <name evidence="1" type="ORF">H5410_052295</name>
</gene>
<accession>A0A9J5X2Z4</accession>
<keyword evidence="2" id="KW-1185">Reference proteome</keyword>
<dbReference type="EMBL" id="JACXVP010000010">
    <property type="protein sequence ID" value="KAG5581668.1"/>
    <property type="molecule type" value="Genomic_DNA"/>
</dbReference>
<evidence type="ECO:0000313" key="1">
    <source>
        <dbReference type="EMBL" id="KAG5581668.1"/>
    </source>
</evidence>
<name>A0A9J5X2Z4_SOLCO</name>
<dbReference type="Proteomes" id="UP000824120">
    <property type="component" value="Chromosome 10"/>
</dbReference>